<evidence type="ECO:0000256" key="2">
    <source>
        <dbReference type="SAM" id="SignalP"/>
    </source>
</evidence>
<evidence type="ECO:0000313" key="4">
    <source>
        <dbReference type="Proteomes" id="UP000325945"/>
    </source>
</evidence>
<evidence type="ECO:0000313" key="3">
    <source>
        <dbReference type="EMBL" id="KAE8321077.1"/>
    </source>
</evidence>
<organism evidence="3 4">
    <name type="scientific">Aspergillus sergii</name>
    <dbReference type="NCBI Taxonomy" id="1034303"/>
    <lineage>
        <taxon>Eukaryota</taxon>
        <taxon>Fungi</taxon>
        <taxon>Dikarya</taxon>
        <taxon>Ascomycota</taxon>
        <taxon>Pezizomycotina</taxon>
        <taxon>Eurotiomycetes</taxon>
        <taxon>Eurotiomycetidae</taxon>
        <taxon>Eurotiales</taxon>
        <taxon>Aspergillaceae</taxon>
        <taxon>Aspergillus</taxon>
        <taxon>Aspergillus subgen. Circumdati</taxon>
    </lineage>
</organism>
<protein>
    <recommendedName>
        <fullName evidence="5">GPI anchored protein</fullName>
    </recommendedName>
</protein>
<proteinExistence type="predicted"/>
<name>A0A5N6WJK7_9EURO</name>
<feature type="region of interest" description="Disordered" evidence="1">
    <location>
        <begin position="71"/>
        <end position="177"/>
    </location>
</feature>
<feature type="signal peptide" evidence="2">
    <location>
        <begin position="1"/>
        <end position="18"/>
    </location>
</feature>
<dbReference type="AlphaFoldDB" id="A0A5N6WJK7"/>
<gene>
    <name evidence="3" type="ORF">BDV39DRAFT_211072</name>
</gene>
<reference evidence="4" key="1">
    <citation type="submission" date="2019-04" db="EMBL/GenBank/DDBJ databases">
        <title>Friends and foes A comparative genomics studyof 23 Aspergillus species from section Flavi.</title>
        <authorList>
            <consortium name="DOE Joint Genome Institute"/>
            <person name="Kjaerbolling I."/>
            <person name="Vesth T."/>
            <person name="Frisvad J.C."/>
            <person name="Nybo J.L."/>
            <person name="Theobald S."/>
            <person name="Kildgaard S."/>
            <person name="Isbrandt T."/>
            <person name="Kuo A."/>
            <person name="Sato A."/>
            <person name="Lyhne E.K."/>
            <person name="Kogle M.E."/>
            <person name="Wiebenga A."/>
            <person name="Kun R.S."/>
            <person name="Lubbers R.J."/>
            <person name="Makela M.R."/>
            <person name="Barry K."/>
            <person name="Chovatia M."/>
            <person name="Clum A."/>
            <person name="Daum C."/>
            <person name="Haridas S."/>
            <person name="He G."/>
            <person name="LaButti K."/>
            <person name="Lipzen A."/>
            <person name="Mondo S."/>
            <person name="Riley R."/>
            <person name="Salamov A."/>
            <person name="Simmons B.A."/>
            <person name="Magnuson J.K."/>
            <person name="Henrissat B."/>
            <person name="Mortensen U.H."/>
            <person name="Larsen T.O."/>
            <person name="Devries R.P."/>
            <person name="Grigoriev I.V."/>
            <person name="Machida M."/>
            <person name="Baker S.E."/>
            <person name="Andersen M.R."/>
        </authorList>
    </citation>
    <scope>NUCLEOTIDE SEQUENCE [LARGE SCALE GENOMIC DNA]</scope>
    <source>
        <strain evidence="4">CBS 130017</strain>
    </source>
</reference>
<feature type="compositionally biased region" description="Low complexity" evidence="1">
    <location>
        <begin position="153"/>
        <end position="172"/>
    </location>
</feature>
<feature type="compositionally biased region" description="Low complexity" evidence="1">
    <location>
        <begin position="83"/>
        <end position="146"/>
    </location>
</feature>
<keyword evidence="2" id="KW-0732">Signal</keyword>
<feature type="chain" id="PRO_5025019880" description="GPI anchored protein" evidence="2">
    <location>
        <begin position="19"/>
        <end position="210"/>
    </location>
</feature>
<dbReference type="EMBL" id="ML741882">
    <property type="protein sequence ID" value="KAE8321077.1"/>
    <property type="molecule type" value="Genomic_DNA"/>
</dbReference>
<sequence length="210" mass="20287">MRFSVAAVFAAVAAGVVAEEVRTVIVTETATYCPKSTDAIGVSPTESISIPAGYTTTRPLITSTVTECNKCSSTAPPAGTPTGVNPVGSSTPSSPVIPVVPSVPGVPSSSKATPSSSKATPSSSSIIKRPSSSSIVISSTPLSSTPLAHPTKPASTNAPPAPSASGPSDVSPTGSATTPAVPLFTSGGSRAAVGAGAGLATVFGLAAVLL</sequence>
<accession>A0A5N6WJK7</accession>
<evidence type="ECO:0008006" key="5">
    <source>
        <dbReference type="Google" id="ProtNLM"/>
    </source>
</evidence>
<evidence type="ECO:0000256" key="1">
    <source>
        <dbReference type="SAM" id="MobiDB-lite"/>
    </source>
</evidence>
<dbReference type="Proteomes" id="UP000325945">
    <property type="component" value="Unassembled WGS sequence"/>
</dbReference>
<keyword evidence="4" id="KW-1185">Reference proteome</keyword>